<dbReference type="Pfam" id="PF00852">
    <property type="entry name" value="Glyco_transf_10"/>
    <property type="match status" value="1"/>
</dbReference>
<keyword evidence="5 12" id="KW-0808">Transferase</keyword>
<evidence type="ECO:0000256" key="5">
    <source>
        <dbReference type="ARBA" id="ARBA00022679"/>
    </source>
</evidence>
<evidence type="ECO:0000256" key="13">
    <source>
        <dbReference type="SAM" id="MobiDB-lite"/>
    </source>
</evidence>
<dbReference type="InterPro" id="IPR055270">
    <property type="entry name" value="Glyco_tran_10_C"/>
</dbReference>
<evidence type="ECO:0000256" key="2">
    <source>
        <dbReference type="ARBA" id="ARBA00004922"/>
    </source>
</evidence>
<evidence type="ECO:0000313" key="17">
    <source>
        <dbReference type="Proteomes" id="UP000007819"/>
    </source>
</evidence>
<dbReference type="OrthoDB" id="427096at2759"/>
<dbReference type="PANTHER" id="PTHR48438">
    <property type="entry name" value="ALPHA-(1,3)-FUCOSYLTRANSFERASE C-RELATED"/>
    <property type="match status" value="1"/>
</dbReference>
<keyword evidence="9 12" id="KW-0333">Golgi apparatus</keyword>
<evidence type="ECO:0000256" key="12">
    <source>
        <dbReference type="RuleBase" id="RU003832"/>
    </source>
</evidence>
<evidence type="ECO:0000256" key="4">
    <source>
        <dbReference type="ARBA" id="ARBA00022676"/>
    </source>
</evidence>
<dbReference type="InterPro" id="IPR001503">
    <property type="entry name" value="Glyco_trans_10"/>
</dbReference>
<dbReference type="InterPro" id="IPR031481">
    <property type="entry name" value="Glyco_tran_10_N"/>
</dbReference>
<dbReference type="RefSeq" id="XP_008179944.2">
    <property type="nucleotide sequence ID" value="XM_008181722.3"/>
</dbReference>
<dbReference type="Gene3D" id="3.40.50.11660">
    <property type="entry name" value="Glycosyl transferase family 10, C-terminal domain"/>
    <property type="match status" value="1"/>
</dbReference>
<comment type="similarity">
    <text evidence="3 12">Belongs to the glycosyltransferase 10 family.</text>
</comment>
<dbReference type="InterPro" id="IPR038577">
    <property type="entry name" value="GT10-like_C_sf"/>
</dbReference>
<dbReference type="GeneID" id="100167629"/>
<organism evidence="16 17">
    <name type="scientific">Acyrthosiphon pisum</name>
    <name type="common">Pea aphid</name>
    <dbReference type="NCBI Taxonomy" id="7029"/>
    <lineage>
        <taxon>Eukaryota</taxon>
        <taxon>Metazoa</taxon>
        <taxon>Ecdysozoa</taxon>
        <taxon>Arthropoda</taxon>
        <taxon>Hexapoda</taxon>
        <taxon>Insecta</taxon>
        <taxon>Pterygota</taxon>
        <taxon>Neoptera</taxon>
        <taxon>Paraneoptera</taxon>
        <taxon>Hemiptera</taxon>
        <taxon>Sternorrhyncha</taxon>
        <taxon>Aphidomorpha</taxon>
        <taxon>Aphidoidea</taxon>
        <taxon>Aphididae</taxon>
        <taxon>Macrosiphini</taxon>
        <taxon>Acyrthosiphon</taxon>
    </lineage>
</organism>
<evidence type="ECO:0000256" key="9">
    <source>
        <dbReference type="ARBA" id="ARBA00023034"/>
    </source>
</evidence>
<dbReference type="EnsemblMetazoa" id="XM_008181722.3">
    <property type="protein sequence ID" value="XP_008179944.2"/>
    <property type="gene ID" value="LOC100167629"/>
</dbReference>
<dbReference type="SUPFAM" id="SSF53756">
    <property type="entry name" value="UDP-Glycosyltransferase/glycogen phosphorylase"/>
    <property type="match status" value="1"/>
</dbReference>
<evidence type="ECO:0000256" key="6">
    <source>
        <dbReference type="ARBA" id="ARBA00022692"/>
    </source>
</evidence>
<reference evidence="17" key="1">
    <citation type="submission" date="2010-06" db="EMBL/GenBank/DDBJ databases">
        <authorList>
            <person name="Jiang H."/>
            <person name="Abraham K."/>
            <person name="Ali S."/>
            <person name="Alsbrooks S.L."/>
            <person name="Anim B.N."/>
            <person name="Anosike U.S."/>
            <person name="Attaway T."/>
            <person name="Bandaranaike D.P."/>
            <person name="Battles P.K."/>
            <person name="Bell S.N."/>
            <person name="Bell A.V."/>
            <person name="Beltran B."/>
            <person name="Bickham C."/>
            <person name="Bustamante Y."/>
            <person name="Caleb T."/>
            <person name="Canada A."/>
            <person name="Cardenas V."/>
            <person name="Carter K."/>
            <person name="Chacko J."/>
            <person name="Chandrabose M.N."/>
            <person name="Chavez D."/>
            <person name="Chavez A."/>
            <person name="Chen L."/>
            <person name="Chu H.-S."/>
            <person name="Claassen K.J."/>
            <person name="Cockrell R."/>
            <person name="Collins M."/>
            <person name="Cooper J.A."/>
            <person name="Cree A."/>
            <person name="Curry S.M."/>
            <person name="Da Y."/>
            <person name="Dao M.D."/>
            <person name="Das B."/>
            <person name="Davila M.-L."/>
            <person name="Davy-Carroll L."/>
            <person name="Denson S."/>
            <person name="Dinh H."/>
            <person name="Ebong V.E."/>
            <person name="Edwards J.R."/>
            <person name="Egan A."/>
            <person name="El-Daye J."/>
            <person name="Escobedo L."/>
            <person name="Fernandez S."/>
            <person name="Fernando P.R."/>
            <person name="Flagg N."/>
            <person name="Forbes L.D."/>
            <person name="Fowler R.G."/>
            <person name="Fu Q."/>
            <person name="Gabisi R.A."/>
            <person name="Ganer J."/>
            <person name="Garbino Pronczuk A."/>
            <person name="Garcia R.M."/>
            <person name="Garner T."/>
            <person name="Garrett T.E."/>
            <person name="Gonzalez D.A."/>
            <person name="Hamid H."/>
            <person name="Hawkins E.S."/>
            <person name="Hirani K."/>
            <person name="Hogues M.E."/>
            <person name="Hollins B."/>
            <person name="Hsiao C.-H."/>
            <person name="Jabil R."/>
            <person name="James M.L."/>
            <person name="Jhangiani S.N."/>
            <person name="Johnson B."/>
            <person name="Johnson Q."/>
            <person name="Joshi V."/>
            <person name="Kalu J.B."/>
            <person name="Kam C."/>
            <person name="Kashfia A."/>
            <person name="Keebler J."/>
            <person name="Kisamo H."/>
            <person name="Kovar C.L."/>
            <person name="Lago L.A."/>
            <person name="Lai C.-Y."/>
            <person name="Laidlaw J."/>
            <person name="Lara F."/>
            <person name="Le T.-K."/>
            <person name="Lee S.L."/>
            <person name="Legall F.H."/>
            <person name="Lemon S.J."/>
            <person name="Lewis L.R."/>
            <person name="Li B."/>
            <person name="Liu Y."/>
            <person name="Liu Y.-S."/>
            <person name="Lopez J."/>
            <person name="Lozado R.J."/>
            <person name="Lu J."/>
            <person name="Madu R.C."/>
            <person name="Maheshwari M."/>
            <person name="Maheshwari R."/>
            <person name="Malloy K."/>
            <person name="Martinez E."/>
            <person name="Mathew T."/>
            <person name="Mercado I.C."/>
            <person name="Mercado C."/>
            <person name="Meyer B."/>
            <person name="Montgomery K."/>
            <person name="Morgan M.B."/>
            <person name="Munidasa M."/>
            <person name="Nazareth L.V."/>
            <person name="Nelson J."/>
            <person name="Ng B.M."/>
            <person name="Nguyen N.B."/>
            <person name="Nguyen P.Q."/>
            <person name="Nguyen T."/>
            <person name="Obregon M."/>
            <person name="Okwuonu G.O."/>
            <person name="Onwere C.G."/>
            <person name="Orozco G."/>
            <person name="Parra A."/>
            <person name="Patel S."/>
            <person name="Patil S."/>
            <person name="Perez A."/>
            <person name="Perez Y."/>
            <person name="Pham C."/>
            <person name="Primus E.L."/>
            <person name="Pu L.-L."/>
            <person name="Puazo M."/>
            <person name="Qin X."/>
            <person name="Quiroz J.B."/>
            <person name="Reese J."/>
            <person name="Richards S."/>
            <person name="Rives C.M."/>
            <person name="Robberts R."/>
            <person name="Ruiz S.J."/>
            <person name="Ruiz M.J."/>
            <person name="Santibanez J."/>
            <person name="Schneider B.W."/>
            <person name="Sisson I."/>
            <person name="Smith M."/>
            <person name="Sodergren E."/>
            <person name="Song X.-Z."/>
            <person name="Song B.B."/>
            <person name="Summersgill H."/>
            <person name="Thelus R."/>
            <person name="Thornton R.D."/>
            <person name="Trejos Z.Y."/>
            <person name="Usmani K."/>
            <person name="Vattathil S."/>
            <person name="Villasana D."/>
            <person name="Walker D.L."/>
            <person name="Wang S."/>
            <person name="Wang K."/>
            <person name="White C.S."/>
            <person name="Williams A.C."/>
            <person name="Williamson J."/>
            <person name="Wilson K."/>
            <person name="Woghiren I.O."/>
            <person name="Woodworth J.R."/>
            <person name="Worley K.C."/>
            <person name="Wright R.A."/>
            <person name="Wu W."/>
            <person name="Young L."/>
            <person name="Zhang L."/>
            <person name="Zhang J."/>
            <person name="Zhu Y."/>
            <person name="Muzny D.M."/>
            <person name="Weinstock G."/>
            <person name="Gibbs R.A."/>
        </authorList>
    </citation>
    <scope>NUCLEOTIDE SEQUENCE [LARGE SCALE GENOMIC DNA]</scope>
    <source>
        <strain evidence="17">LSR1</strain>
    </source>
</reference>
<dbReference type="GO" id="GO:0008417">
    <property type="term" value="F:fucosyltransferase activity"/>
    <property type="evidence" value="ECO:0007669"/>
    <property type="project" value="InterPro"/>
</dbReference>
<dbReference type="Pfam" id="PF17039">
    <property type="entry name" value="Glyco_tran_10_N"/>
    <property type="match status" value="1"/>
</dbReference>
<evidence type="ECO:0000313" key="16">
    <source>
        <dbReference type="EnsemblMetazoa" id="XP_008179944.2"/>
    </source>
</evidence>
<comment type="subcellular location">
    <subcellularLocation>
        <location evidence="1 12">Golgi apparatus</location>
        <location evidence="1 12">Golgi stack membrane</location>
        <topology evidence="1 12">Single-pass type II membrane protein</topology>
    </subcellularLocation>
</comment>
<dbReference type="AlphaFoldDB" id="A0A8R2AZQ9"/>
<keyword evidence="8" id="KW-1133">Transmembrane helix</keyword>
<feature type="domain" description="Fucosyltransferase C-terminal" evidence="14">
    <location>
        <begin position="268"/>
        <end position="442"/>
    </location>
</feature>
<proteinExistence type="inferred from homology"/>
<evidence type="ECO:0000256" key="3">
    <source>
        <dbReference type="ARBA" id="ARBA00008919"/>
    </source>
</evidence>
<accession>A0A8R2AZQ9</accession>
<evidence type="ECO:0000256" key="8">
    <source>
        <dbReference type="ARBA" id="ARBA00022989"/>
    </source>
</evidence>
<keyword evidence="10" id="KW-0472">Membrane</keyword>
<dbReference type="EC" id="2.4.1.-" evidence="12"/>
<evidence type="ECO:0000256" key="1">
    <source>
        <dbReference type="ARBA" id="ARBA00004447"/>
    </source>
</evidence>
<dbReference type="KEGG" id="api:100167629"/>
<keyword evidence="11" id="KW-0325">Glycoprotein</keyword>
<evidence type="ECO:0000256" key="10">
    <source>
        <dbReference type="ARBA" id="ARBA00023136"/>
    </source>
</evidence>
<evidence type="ECO:0000259" key="14">
    <source>
        <dbReference type="Pfam" id="PF00852"/>
    </source>
</evidence>
<dbReference type="GO" id="GO:0032580">
    <property type="term" value="C:Golgi cisterna membrane"/>
    <property type="evidence" value="ECO:0007669"/>
    <property type="project" value="UniProtKB-SubCell"/>
</dbReference>
<keyword evidence="6 12" id="KW-0812">Transmembrane</keyword>
<keyword evidence="17" id="KW-1185">Reference proteome</keyword>
<reference evidence="16" key="2">
    <citation type="submission" date="2022-06" db="UniProtKB">
        <authorList>
            <consortium name="EnsemblMetazoa"/>
        </authorList>
    </citation>
    <scope>IDENTIFICATION</scope>
</reference>
<evidence type="ECO:0000259" key="15">
    <source>
        <dbReference type="Pfam" id="PF17039"/>
    </source>
</evidence>
<protein>
    <recommendedName>
        <fullName evidence="12">Fucosyltransferase</fullName>
        <ecNumber evidence="12">2.4.1.-</ecNumber>
    </recommendedName>
</protein>
<evidence type="ECO:0000256" key="7">
    <source>
        <dbReference type="ARBA" id="ARBA00022968"/>
    </source>
</evidence>
<dbReference type="PANTHER" id="PTHR48438:SF1">
    <property type="entry name" value="ALPHA-(1,3)-FUCOSYLTRANSFERASE C-RELATED"/>
    <property type="match status" value="1"/>
</dbReference>
<dbReference type="Proteomes" id="UP000007819">
    <property type="component" value="Chromosome A2"/>
</dbReference>
<keyword evidence="4 12" id="KW-0328">Glycosyltransferase</keyword>
<keyword evidence="7" id="KW-0735">Signal-anchor</keyword>
<name>A0A8R2AZQ9_ACYPI</name>
<feature type="domain" description="Fucosyltransferase N-terminal" evidence="15">
    <location>
        <begin position="145"/>
        <end position="246"/>
    </location>
</feature>
<sequence length="473" mass="55805">MTNRQLRCLLILVLSVSVLYSIYTAYWLIKTKYNLEKLERPDKYNEPKVNISGNFNQQSHPYFLEPIVTVTPYNKEMEWNEIANPPLPWYFKDGTIRPTKARLFPLRSWLKLSQVWPKEQIDSDRVEEQLMFVPPHYDHTNAPIKSILLYNNINEWMVDSGQNEFISKDCPVNRCTITTDKSKISNIDSILFRNEFSNPGHIKTGKQIWILFIIESAYYTDLNVNHDLINWTATYRHDSDIVTPYQRWAYYDPSVTQVEQFNRNYALNKTKQVAMIVSDCNTDNDRELLYARELNKYNISVDVYGDCDELKKIESDKFLRMLDQDYKFYLAFENSNCIDYVTEKFFVNGLQNNVLPVVMGARLEDYKRFAPDRSYVHVDDYESPEQLANYLRQLDADDDLYNEFFQWKGSGEFIDTKFFCRLCAMLHDEGAPAKSYQNLDRWWRGPGVCDDRGPEIPTQLPPPPVADNYKEEQ</sequence>
<dbReference type="FunFam" id="3.40.50.11660:FF:000004">
    <property type="entry name" value="Glycoprotein 3-alpha-L-fucosyltransferase A"/>
    <property type="match status" value="1"/>
</dbReference>
<evidence type="ECO:0000256" key="11">
    <source>
        <dbReference type="ARBA" id="ARBA00023180"/>
    </source>
</evidence>
<feature type="region of interest" description="Disordered" evidence="13">
    <location>
        <begin position="450"/>
        <end position="473"/>
    </location>
</feature>
<comment type="pathway">
    <text evidence="2">Protein modification; protein glycosylation.</text>
</comment>